<gene>
    <name evidence="2" type="ORF">GBAR_LOCUS21547</name>
</gene>
<feature type="domain" description="DinB-like" evidence="1">
    <location>
        <begin position="108"/>
        <end position="207"/>
    </location>
</feature>
<dbReference type="SUPFAM" id="SSF52833">
    <property type="entry name" value="Thioredoxin-like"/>
    <property type="match status" value="1"/>
</dbReference>
<name>A0AA35WYJ6_GEOBA</name>
<dbReference type="InterPro" id="IPR036249">
    <property type="entry name" value="Thioredoxin-like_sf"/>
</dbReference>
<dbReference type="InterPro" id="IPR034660">
    <property type="entry name" value="DinB/YfiT-like"/>
</dbReference>
<dbReference type="InterPro" id="IPR024775">
    <property type="entry name" value="DinB-like"/>
</dbReference>
<evidence type="ECO:0000313" key="3">
    <source>
        <dbReference type="Proteomes" id="UP001174909"/>
    </source>
</evidence>
<sequence length="238" mass="26262">MEEFLASNGVQYEHHDLLTDEPAREDLKSRGILSAPVTIIDGDEVIIGYYPKKLIPALGLAEAPIDLSGRTAWLADKYQRILGATARATCELSDEQLSRSVQWRPEMLRDTLVHIVSFPELAYTSSTRGSMSTDDMRACRESLVDLNKPDDIAAYAVKVADDIADFLASGDTEGFDRVVPAHYGGEVTVLELLNIILSHSTHHLKQVYWFMDDQLGQPAKAPASAEDMDGIFTPAQLI</sequence>
<dbReference type="Gene3D" id="1.20.120.450">
    <property type="entry name" value="dinb family like domain"/>
    <property type="match status" value="1"/>
</dbReference>
<reference evidence="2" key="1">
    <citation type="submission" date="2023-03" db="EMBL/GenBank/DDBJ databases">
        <authorList>
            <person name="Steffen K."/>
            <person name="Cardenas P."/>
        </authorList>
    </citation>
    <scope>NUCLEOTIDE SEQUENCE</scope>
</reference>
<keyword evidence="3" id="KW-1185">Reference proteome</keyword>
<dbReference type="AlphaFoldDB" id="A0AA35WYJ6"/>
<evidence type="ECO:0000259" key="1">
    <source>
        <dbReference type="Pfam" id="PF12867"/>
    </source>
</evidence>
<evidence type="ECO:0000313" key="2">
    <source>
        <dbReference type="EMBL" id="CAI8038648.1"/>
    </source>
</evidence>
<dbReference type="Pfam" id="PF12867">
    <property type="entry name" value="DinB_2"/>
    <property type="match status" value="1"/>
</dbReference>
<dbReference type="Proteomes" id="UP001174909">
    <property type="component" value="Unassembled WGS sequence"/>
</dbReference>
<dbReference type="SUPFAM" id="SSF109854">
    <property type="entry name" value="DinB/YfiT-like putative metalloenzymes"/>
    <property type="match status" value="1"/>
</dbReference>
<accession>A0AA35WYJ6</accession>
<proteinExistence type="predicted"/>
<dbReference type="Gene3D" id="3.40.30.10">
    <property type="entry name" value="Glutaredoxin"/>
    <property type="match status" value="1"/>
</dbReference>
<comment type="caution">
    <text evidence="2">The sequence shown here is derived from an EMBL/GenBank/DDBJ whole genome shotgun (WGS) entry which is preliminary data.</text>
</comment>
<organism evidence="2 3">
    <name type="scientific">Geodia barretti</name>
    <name type="common">Barrett's horny sponge</name>
    <dbReference type="NCBI Taxonomy" id="519541"/>
    <lineage>
        <taxon>Eukaryota</taxon>
        <taxon>Metazoa</taxon>
        <taxon>Porifera</taxon>
        <taxon>Demospongiae</taxon>
        <taxon>Heteroscleromorpha</taxon>
        <taxon>Tetractinellida</taxon>
        <taxon>Astrophorina</taxon>
        <taxon>Geodiidae</taxon>
        <taxon>Geodia</taxon>
    </lineage>
</organism>
<protein>
    <recommendedName>
        <fullName evidence="1">DinB-like domain-containing protein</fullName>
    </recommendedName>
</protein>
<dbReference type="EMBL" id="CASHTH010003003">
    <property type="protein sequence ID" value="CAI8038648.1"/>
    <property type="molecule type" value="Genomic_DNA"/>
</dbReference>